<organism evidence="1 2">
    <name type="scientific">Iris pallida</name>
    <name type="common">Sweet iris</name>
    <dbReference type="NCBI Taxonomy" id="29817"/>
    <lineage>
        <taxon>Eukaryota</taxon>
        <taxon>Viridiplantae</taxon>
        <taxon>Streptophyta</taxon>
        <taxon>Embryophyta</taxon>
        <taxon>Tracheophyta</taxon>
        <taxon>Spermatophyta</taxon>
        <taxon>Magnoliopsida</taxon>
        <taxon>Liliopsida</taxon>
        <taxon>Asparagales</taxon>
        <taxon>Iridaceae</taxon>
        <taxon>Iridoideae</taxon>
        <taxon>Irideae</taxon>
        <taxon>Iris</taxon>
    </lineage>
</organism>
<dbReference type="EMBL" id="JANAVB010013598">
    <property type="protein sequence ID" value="KAJ6835034.1"/>
    <property type="molecule type" value="Genomic_DNA"/>
</dbReference>
<name>A0AAX6H2P8_IRIPA</name>
<proteinExistence type="predicted"/>
<evidence type="ECO:0000313" key="2">
    <source>
        <dbReference type="Proteomes" id="UP001140949"/>
    </source>
</evidence>
<dbReference type="Proteomes" id="UP001140949">
    <property type="component" value="Unassembled WGS sequence"/>
</dbReference>
<reference evidence="1" key="1">
    <citation type="journal article" date="2023" name="GigaByte">
        <title>Genome assembly of the bearded iris, Iris pallida Lam.</title>
        <authorList>
            <person name="Bruccoleri R.E."/>
            <person name="Oakeley E.J."/>
            <person name="Faust A.M.E."/>
            <person name="Altorfer M."/>
            <person name="Dessus-Babus S."/>
            <person name="Burckhardt D."/>
            <person name="Oertli M."/>
            <person name="Naumann U."/>
            <person name="Petersen F."/>
            <person name="Wong J."/>
        </authorList>
    </citation>
    <scope>NUCLEOTIDE SEQUENCE</scope>
    <source>
        <strain evidence="1">GSM-AAB239-AS_SAM_17_03QT</strain>
    </source>
</reference>
<keyword evidence="2" id="KW-1185">Reference proteome</keyword>
<gene>
    <name evidence="1" type="ORF">M6B38_123525</name>
</gene>
<evidence type="ECO:0000313" key="1">
    <source>
        <dbReference type="EMBL" id="KAJ6835034.1"/>
    </source>
</evidence>
<dbReference type="AlphaFoldDB" id="A0AAX6H2P8"/>
<comment type="caution">
    <text evidence="1">The sequence shown here is derived from an EMBL/GenBank/DDBJ whole genome shotgun (WGS) entry which is preliminary data.</text>
</comment>
<accession>A0AAX6H2P8</accession>
<protein>
    <submittedName>
        <fullName evidence="1">Leucine-rich repeat extensin-like protein 3</fullName>
    </submittedName>
</protein>
<reference evidence="1" key="2">
    <citation type="submission" date="2023-04" db="EMBL/GenBank/DDBJ databases">
        <authorList>
            <person name="Bruccoleri R.E."/>
            <person name="Oakeley E.J."/>
            <person name="Faust A.-M."/>
            <person name="Dessus-Babus S."/>
            <person name="Altorfer M."/>
            <person name="Burckhardt D."/>
            <person name="Oertli M."/>
            <person name="Naumann U."/>
            <person name="Petersen F."/>
            <person name="Wong J."/>
        </authorList>
    </citation>
    <scope>NUCLEOTIDE SEQUENCE</scope>
    <source>
        <strain evidence="1">GSM-AAB239-AS_SAM_17_03QT</strain>
        <tissue evidence="1">Leaf</tissue>
    </source>
</reference>
<sequence>MSGHCPCFPFRVLLSTCFWTFSSPPGIRLFPNYTSESSSRATQGIIPVPFHLFDSR</sequence>